<dbReference type="PRINTS" id="PR00237">
    <property type="entry name" value="GPCRRHODOPSN"/>
</dbReference>
<evidence type="ECO:0000256" key="5">
    <source>
        <dbReference type="ARBA" id="ARBA00023136"/>
    </source>
</evidence>
<keyword evidence="4" id="KW-0297">G-protein coupled receptor</keyword>
<evidence type="ECO:0000256" key="1">
    <source>
        <dbReference type="ARBA" id="ARBA00004141"/>
    </source>
</evidence>
<evidence type="ECO:0000256" key="6">
    <source>
        <dbReference type="ARBA" id="ARBA00023170"/>
    </source>
</evidence>
<keyword evidence="7" id="KW-0807">Transducer</keyword>
<sequence>MVVSLQTGGSSTIDITESYTECSFTSSNYVTYFNHSDNITDVPFDTNAVLLEEISKWIWKIISPIIFIVGVFGNIGIIIVLCRMKQWKKITYNFLFIHSIADTTVLITGLTRRWILATFDLDIRTISDFNCKLDVFMIYFSMHISSWILVSITVDRFVKTRFPLHYRSATFSSLLKIILLVPIVLSFFIDGHLIITNGLMKVQNEYVCNNTSSESYNYEEKYYVFIDLAWLSLLPFMLMFMMNIFIGESLRSSGRYHESFMHHKDYKKRNKRSSKRLTRMLFFTSIYFLITTFPISIFFVVDSFTTSKNILKSAQLGLSESILYLIQFTNYGINFYIYVNVNATFKKNLPAICNRNIIRRRTSTQQNSSISTRTTQADVPTSVQNDNVHTSELSIGLQELDKHVRNLRHSPQILDISLLPVPSLRDDINSLSEQDTLHIASREETFKQDES</sequence>
<gene>
    <name evidence="10" type="ORF">MCOR_47325</name>
</gene>
<name>A0A6J8E273_MYTCO</name>
<dbReference type="InterPro" id="IPR017452">
    <property type="entry name" value="GPCR_Rhodpsn_7TM"/>
</dbReference>
<reference evidence="10 11" key="1">
    <citation type="submission" date="2020-06" db="EMBL/GenBank/DDBJ databases">
        <authorList>
            <person name="Li R."/>
            <person name="Bekaert M."/>
        </authorList>
    </citation>
    <scope>NUCLEOTIDE SEQUENCE [LARGE SCALE GENOMIC DNA]</scope>
    <source>
        <strain evidence="11">wild</strain>
    </source>
</reference>
<evidence type="ECO:0000256" key="2">
    <source>
        <dbReference type="ARBA" id="ARBA00022692"/>
    </source>
</evidence>
<protein>
    <recommendedName>
        <fullName evidence="9">G-protein coupled receptors family 1 profile domain-containing protein</fullName>
    </recommendedName>
</protein>
<dbReference type="PANTHER" id="PTHR24243">
    <property type="entry name" value="G-PROTEIN COUPLED RECEPTOR"/>
    <property type="match status" value="1"/>
</dbReference>
<comment type="subcellular location">
    <subcellularLocation>
        <location evidence="1">Membrane</location>
        <topology evidence="1">Multi-pass membrane protein</topology>
    </subcellularLocation>
</comment>
<dbReference type="SUPFAM" id="SSF81321">
    <property type="entry name" value="Family A G protein-coupled receptor-like"/>
    <property type="match status" value="1"/>
</dbReference>
<feature type="transmembrane region" description="Helical" evidence="8">
    <location>
        <begin position="321"/>
        <end position="339"/>
    </location>
</feature>
<keyword evidence="3 8" id="KW-1133">Transmembrane helix</keyword>
<feature type="domain" description="G-protein coupled receptors family 1 profile" evidence="9">
    <location>
        <begin position="73"/>
        <end position="338"/>
    </location>
</feature>
<dbReference type="Pfam" id="PF00001">
    <property type="entry name" value="7tm_1"/>
    <property type="match status" value="1"/>
</dbReference>
<feature type="transmembrane region" description="Helical" evidence="8">
    <location>
        <begin position="57"/>
        <end position="82"/>
    </location>
</feature>
<accession>A0A6J8E273</accession>
<feature type="transmembrane region" description="Helical" evidence="8">
    <location>
        <begin position="174"/>
        <end position="195"/>
    </location>
</feature>
<dbReference type="Gene3D" id="1.20.1070.10">
    <property type="entry name" value="Rhodopsin 7-helix transmembrane proteins"/>
    <property type="match status" value="1"/>
</dbReference>
<evidence type="ECO:0000256" key="7">
    <source>
        <dbReference type="ARBA" id="ARBA00023224"/>
    </source>
</evidence>
<dbReference type="CDD" id="cd14978">
    <property type="entry name" value="7tmA_FMRFamide_R-like"/>
    <property type="match status" value="1"/>
</dbReference>
<evidence type="ECO:0000313" key="11">
    <source>
        <dbReference type="Proteomes" id="UP000507470"/>
    </source>
</evidence>
<evidence type="ECO:0000256" key="3">
    <source>
        <dbReference type="ARBA" id="ARBA00022989"/>
    </source>
</evidence>
<keyword evidence="5 8" id="KW-0472">Membrane</keyword>
<dbReference type="InterPro" id="IPR000276">
    <property type="entry name" value="GPCR_Rhodpsn"/>
</dbReference>
<evidence type="ECO:0000256" key="4">
    <source>
        <dbReference type="ARBA" id="ARBA00023040"/>
    </source>
</evidence>
<evidence type="ECO:0000259" key="9">
    <source>
        <dbReference type="PROSITE" id="PS50262"/>
    </source>
</evidence>
<keyword evidence="6" id="KW-0675">Receptor</keyword>
<dbReference type="GO" id="GO:0005886">
    <property type="term" value="C:plasma membrane"/>
    <property type="evidence" value="ECO:0007669"/>
    <property type="project" value="TreeGrafter"/>
</dbReference>
<dbReference type="OrthoDB" id="9983318at2759"/>
<feature type="transmembrane region" description="Helical" evidence="8">
    <location>
        <begin position="94"/>
        <end position="115"/>
    </location>
</feature>
<proteinExistence type="predicted"/>
<dbReference type="Proteomes" id="UP000507470">
    <property type="component" value="Unassembled WGS sequence"/>
</dbReference>
<feature type="transmembrane region" description="Helical" evidence="8">
    <location>
        <begin position="222"/>
        <end position="246"/>
    </location>
</feature>
<keyword evidence="2 8" id="KW-0812">Transmembrane</keyword>
<dbReference type="PROSITE" id="PS50262">
    <property type="entry name" value="G_PROTEIN_RECEP_F1_2"/>
    <property type="match status" value="1"/>
</dbReference>
<dbReference type="SMART" id="SM01381">
    <property type="entry name" value="7TM_GPCR_Srsx"/>
    <property type="match status" value="1"/>
</dbReference>
<dbReference type="PANTHER" id="PTHR24243:SF230">
    <property type="entry name" value="G-PROTEIN COUPLED RECEPTORS FAMILY 1 PROFILE DOMAIN-CONTAINING PROTEIN"/>
    <property type="match status" value="1"/>
</dbReference>
<evidence type="ECO:0000313" key="10">
    <source>
        <dbReference type="EMBL" id="CAC5414550.1"/>
    </source>
</evidence>
<organism evidence="10 11">
    <name type="scientific">Mytilus coruscus</name>
    <name type="common">Sea mussel</name>
    <dbReference type="NCBI Taxonomy" id="42192"/>
    <lineage>
        <taxon>Eukaryota</taxon>
        <taxon>Metazoa</taxon>
        <taxon>Spiralia</taxon>
        <taxon>Lophotrochozoa</taxon>
        <taxon>Mollusca</taxon>
        <taxon>Bivalvia</taxon>
        <taxon>Autobranchia</taxon>
        <taxon>Pteriomorphia</taxon>
        <taxon>Mytilida</taxon>
        <taxon>Mytiloidea</taxon>
        <taxon>Mytilidae</taxon>
        <taxon>Mytilinae</taxon>
        <taxon>Mytilus</taxon>
    </lineage>
</organism>
<dbReference type="EMBL" id="CACVKT020008350">
    <property type="protein sequence ID" value="CAC5414550.1"/>
    <property type="molecule type" value="Genomic_DNA"/>
</dbReference>
<feature type="transmembrane region" description="Helical" evidence="8">
    <location>
        <begin position="135"/>
        <end position="154"/>
    </location>
</feature>
<keyword evidence="11" id="KW-1185">Reference proteome</keyword>
<evidence type="ECO:0000256" key="8">
    <source>
        <dbReference type="SAM" id="Phobius"/>
    </source>
</evidence>
<dbReference type="GO" id="GO:0004930">
    <property type="term" value="F:G protein-coupled receptor activity"/>
    <property type="evidence" value="ECO:0007669"/>
    <property type="project" value="UniProtKB-KW"/>
</dbReference>
<feature type="transmembrane region" description="Helical" evidence="8">
    <location>
        <begin position="277"/>
        <end position="301"/>
    </location>
</feature>
<dbReference type="AlphaFoldDB" id="A0A6J8E273"/>